<keyword evidence="2" id="KW-1185">Reference proteome</keyword>
<reference evidence="1" key="1">
    <citation type="submission" date="2022-07" db="EMBL/GenBank/DDBJ databases">
        <title>Phylogenomic reconstructions and comparative analyses of Kickxellomycotina fungi.</title>
        <authorList>
            <person name="Reynolds N.K."/>
            <person name="Stajich J.E."/>
            <person name="Barry K."/>
            <person name="Grigoriev I.V."/>
            <person name="Crous P."/>
            <person name="Smith M.E."/>
        </authorList>
    </citation>
    <scope>NUCLEOTIDE SEQUENCE</scope>
    <source>
        <strain evidence="1">NRRL 5244</strain>
    </source>
</reference>
<gene>
    <name evidence="1" type="ORF">FBU59_002149</name>
</gene>
<comment type="caution">
    <text evidence="1">The sequence shown here is derived from an EMBL/GenBank/DDBJ whole genome shotgun (WGS) entry which is preliminary data.</text>
</comment>
<name>A0ACC1JC45_9FUNG</name>
<evidence type="ECO:0000313" key="1">
    <source>
        <dbReference type="EMBL" id="KAJ1945997.1"/>
    </source>
</evidence>
<proteinExistence type="predicted"/>
<protein>
    <submittedName>
        <fullName evidence="1">Uncharacterized protein</fullName>
    </submittedName>
</protein>
<organism evidence="1 2">
    <name type="scientific">Linderina macrospora</name>
    <dbReference type="NCBI Taxonomy" id="4868"/>
    <lineage>
        <taxon>Eukaryota</taxon>
        <taxon>Fungi</taxon>
        <taxon>Fungi incertae sedis</taxon>
        <taxon>Zoopagomycota</taxon>
        <taxon>Kickxellomycotina</taxon>
        <taxon>Kickxellomycetes</taxon>
        <taxon>Kickxellales</taxon>
        <taxon>Kickxellaceae</taxon>
        <taxon>Linderina</taxon>
    </lineage>
</organism>
<accession>A0ACC1JC45</accession>
<feature type="non-terminal residue" evidence="1">
    <location>
        <position position="144"/>
    </location>
</feature>
<evidence type="ECO:0000313" key="2">
    <source>
        <dbReference type="Proteomes" id="UP001150603"/>
    </source>
</evidence>
<dbReference type="EMBL" id="JANBPW010001126">
    <property type="protein sequence ID" value="KAJ1945997.1"/>
    <property type="molecule type" value="Genomic_DNA"/>
</dbReference>
<dbReference type="Proteomes" id="UP001150603">
    <property type="component" value="Unassembled WGS sequence"/>
</dbReference>
<sequence>MPDLFRTDDTDLDYLLSQAKEVLAEKEEKDAAAQQQQQKQNAKSNAPAALTVKLRLDADTASELPLTRTTPFGPAKLDSTKLYSTDSATSARLQKATKQDPTIREKLPHEIQKEREQTTGRKWFNMKAPVLTDAIKNDLRVLQL</sequence>